<evidence type="ECO:0000313" key="2">
    <source>
        <dbReference type="Proteomes" id="UP000437065"/>
    </source>
</evidence>
<dbReference type="Pfam" id="PF23442">
    <property type="entry name" value="DUF7125"/>
    <property type="match status" value="1"/>
</dbReference>
<dbReference type="AlphaFoldDB" id="A0A6B0SW36"/>
<keyword evidence="2" id="KW-1185">Reference proteome</keyword>
<gene>
    <name evidence="1" type="ORF">GRX01_05940</name>
</gene>
<comment type="caution">
    <text evidence="1">The sequence shown here is derived from an EMBL/GenBank/DDBJ whole genome shotgun (WGS) entry which is preliminary data.</text>
</comment>
<dbReference type="InterPro" id="IPR027417">
    <property type="entry name" value="P-loop_NTPase"/>
</dbReference>
<proteinExistence type="predicted"/>
<accession>A0A6B0SW36</accession>
<dbReference type="Gene3D" id="3.40.50.300">
    <property type="entry name" value="P-loop containing nucleotide triphosphate hydrolases"/>
    <property type="match status" value="1"/>
</dbReference>
<dbReference type="EMBL" id="WUUS01000003">
    <property type="protein sequence ID" value="MXR40881.1"/>
    <property type="molecule type" value="Genomic_DNA"/>
</dbReference>
<organism evidence="1 2">
    <name type="scientific">Halobaculum saliterrae</name>
    <dbReference type="NCBI Taxonomy" id="2073113"/>
    <lineage>
        <taxon>Archaea</taxon>
        <taxon>Methanobacteriati</taxon>
        <taxon>Methanobacteriota</taxon>
        <taxon>Stenosarchaea group</taxon>
        <taxon>Halobacteria</taxon>
        <taxon>Halobacteriales</taxon>
        <taxon>Haloferacaceae</taxon>
        <taxon>Halobaculum</taxon>
    </lineage>
</organism>
<evidence type="ECO:0000313" key="1">
    <source>
        <dbReference type="EMBL" id="MXR40881.1"/>
    </source>
</evidence>
<dbReference type="OrthoDB" id="49711at2157"/>
<sequence length="199" mass="20396">MHATGIDALDRRLGGGVPVGSLTALVAPVGSSAELLLEAAADPSDTLVVSLNRPASAVAERYPDGAAVVERDPASLAAAPAETFAALPDGGTLVVTPTLGLEELAPDDLRRILEAAETAVGDADAAGFLHCPEPATDPAGRTRALARVDGVWVLDVRTTTLSIENRLYVTKVRGGTALDEPLKLKLTDGVSVDTSRDIA</sequence>
<dbReference type="InterPro" id="IPR055549">
    <property type="entry name" value="DUF7125"/>
</dbReference>
<reference evidence="1 2" key="1">
    <citation type="submission" date="2019-12" db="EMBL/GenBank/DDBJ databases">
        <title>Isolation and characterization of three novel carbon monoxide-oxidizing members of Halobacteria from salione crusts and soils.</title>
        <authorList>
            <person name="Myers M.R."/>
            <person name="King G.M."/>
        </authorList>
    </citation>
    <scope>NUCLEOTIDE SEQUENCE [LARGE SCALE GENOMIC DNA]</scope>
    <source>
        <strain evidence="1 2">WSA2</strain>
    </source>
</reference>
<dbReference type="RefSeq" id="WP_159664478.1">
    <property type="nucleotide sequence ID" value="NZ_WUUS01000003.1"/>
</dbReference>
<protein>
    <submittedName>
        <fullName evidence="1">Transcriptional regulator</fullName>
    </submittedName>
</protein>
<dbReference type="Proteomes" id="UP000437065">
    <property type="component" value="Unassembled WGS sequence"/>
</dbReference>
<dbReference type="SUPFAM" id="SSF52540">
    <property type="entry name" value="P-loop containing nucleoside triphosphate hydrolases"/>
    <property type="match status" value="1"/>
</dbReference>
<name>A0A6B0SW36_9EURY</name>